<accession>A0A7Z2ZUZ5</accession>
<evidence type="ECO:0000313" key="2">
    <source>
        <dbReference type="Proteomes" id="UP000502415"/>
    </source>
</evidence>
<protein>
    <submittedName>
        <fullName evidence="1">Uncharacterized protein</fullName>
    </submittedName>
</protein>
<name>A0A7Z2ZUZ5_9BURK</name>
<sequence length="61" mass="7128">MKSTLPKDSLNERLERECERERHERALNDEQRAGICSEAEFRSKDAREKTGLVNVKRPTGR</sequence>
<reference evidence="1 2" key="1">
    <citation type="submission" date="2020-04" db="EMBL/GenBank/DDBJ databases">
        <title>Genome sequencing of novel species.</title>
        <authorList>
            <person name="Heo J."/>
            <person name="Kim S.-J."/>
            <person name="Kim J.-S."/>
            <person name="Hong S.-B."/>
            <person name="Kwon S.-W."/>
        </authorList>
    </citation>
    <scope>NUCLEOTIDE SEQUENCE [LARGE SCALE GENOMIC DNA]</scope>
    <source>
        <strain evidence="1 2">GN2-R2</strain>
    </source>
</reference>
<dbReference type="EMBL" id="CP051685">
    <property type="protein sequence ID" value="QJE02934.1"/>
    <property type="molecule type" value="Genomic_DNA"/>
</dbReference>
<dbReference type="RefSeq" id="WP_170205015.1">
    <property type="nucleotide sequence ID" value="NZ_CP051685.1"/>
</dbReference>
<gene>
    <name evidence="1" type="ORF">HH212_25510</name>
</gene>
<evidence type="ECO:0000313" key="1">
    <source>
        <dbReference type="EMBL" id="QJE02934.1"/>
    </source>
</evidence>
<dbReference type="AlphaFoldDB" id="A0A7Z2ZUZ5"/>
<keyword evidence="2" id="KW-1185">Reference proteome</keyword>
<dbReference type="KEGG" id="mfy:HH212_25510"/>
<proteinExistence type="predicted"/>
<dbReference type="Proteomes" id="UP000502415">
    <property type="component" value="Chromosome"/>
</dbReference>
<organism evidence="1 2">
    <name type="scientific">Massilia forsythiae</name>
    <dbReference type="NCBI Taxonomy" id="2728020"/>
    <lineage>
        <taxon>Bacteria</taxon>
        <taxon>Pseudomonadati</taxon>
        <taxon>Pseudomonadota</taxon>
        <taxon>Betaproteobacteria</taxon>
        <taxon>Burkholderiales</taxon>
        <taxon>Oxalobacteraceae</taxon>
        <taxon>Telluria group</taxon>
        <taxon>Massilia</taxon>
    </lineage>
</organism>